<comment type="caution">
    <text evidence="2">The sequence shown here is derived from an EMBL/GenBank/DDBJ whole genome shotgun (WGS) entry which is preliminary data.</text>
</comment>
<evidence type="ECO:0000313" key="3">
    <source>
        <dbReference type="Proteomes" id="UP000298252"/>
    </source>
</evidence>
<evidence type="ECO:0000313" key="2">
    <source>
        <dbReference type="EMBL" id="TFB76039.1"/>
    </source>
</evidence>
<evidence type="ECO:0008006" key="4">
    <source>
        <dbReference type="Google" id="ProtNLM"/>
    </source>
</evidence>
<accession>A0ABY2I0N5</accession>
<organism evidence="2 3">
    <name type="scientific">Cryobacterium flavum</name>
    <dbReference type="NCBI Taxonomy" id="1424659"/>
    <lineage>
        <taxon>Bacteria</taxon>
        <taxon>Bacillati</taxon>
        <taxon>Actinomycetota</taxon>
        <taxon>Actinomycetes</taxon>
        <taxon>Micrococcales</taxon>
        <taxon>Microbacteriaceae</taxon>
        <taxon>Cryobacterium</taxon>
    </lineage>
</organism>
<gene>
    <name evidence="2" type="ORF">E3O21_11300</name>
</gene>
<dbReference type="Proteomes" id="UP000298252">
    <property type="component" value="Unassembled WGS sequence"/>
</dbReference>
<feature type="region of interest" description="Disordered" evidence="1">
    <location>
        <begin position="13"/>
        <end position="37"/>
    </location>
</feature>
<feature type="compositionally biased region" description="Low complexity" evidence="1">
    <location>
        <begin position="25"/>
        <end position="37"/>
    </location>
</feature>
<name>A0ABY2I0N5_9MICO</name>
<keyword evidence="3" id="KW-1185">Reference proteome</keyword>
<reference evidence="2 3" key="1">
    <citation type="submission" date="2019-03" db="EMBL/GenBank/DDBJ databases">
        <title>Genomics of glacier-inhabiting Cryobacterium strains.</title>
        <authorList>
            <person name="Liu Q."/>
            <person name="Xin Y.-H."/>
        </authorList>
    </citation>
    <scope>NUCLEOTIDE SEQUENCE [LARGE SCALE GENOMIC DNA]</scope>
    <source>
        <strain evidence="2 3">Hh8</strain>
    </source>
</reference>
<evidence type="ECO:0000256" key="1">
    <source>
        <dbReference type="SAM" id="MobiDB-lite"/>
    </source>
</evidence>
<dbReference type="RefSeq" id="WP_159433871.1">
    <property type="nucleotide sequence ID" value="NZ_FNIB01000009.1"/>
</dbReference>
<protein>
    <recommendedName>
        <fullName evidence="4">Lipoprotein</fullName>
    </recommendedName>
</protein>
<proteinExistence type="predicted"/>
<dbReference type="EMBL" id="SOFD01000028">
    <property type="protein sequence ID" value="TFB76039.1"/>
    <property type="molecule type" value="Genomic_DNA"/>
</dbReference>
<sequence>MVFLAAGTLSGCSAAPTPSPHGSSEPAAEATAAPTETPPVFASNEEALAAAAAAYGAYLTAGDTAGAEGSDSWIKYLALTTGLERDDEVKTKKELEQNGWRFSGTTSFDSMTVQSFNPRPDGRWEVRAYVCLDLSQSQKVDASGIVVSDPNRLARWPLVVTFKTPDEISQQLLISESTVWSGSNFC</sequence>